<dbReference type="RefSeq" id="WP_379265335.1">
    <property type="nucleotide sequence ID" value="NZ_JBHUMJ010000017.1"/>
</dbReference>
<evidence type="ECO:0000313" key="1">
    <source>
        <dbReference type="EMBL" id="MFD2703794.1"/>
    </source>
</evidence>
<reference evidence="2" key="1">
    <citation type="journal article" date="2019" name="Int. J. Syst. Evol. Microbiol.">
        <title>The Global Catalogue of Microorganisms (GCM) 10K type strain sequencing project: providing services to taxonomists for standard genome sequencing and annotation.</title>
        <authorList>
            <consortium name="The Broad Institute Genomics Platform"/>
            <consortium name="The Broad Institute Genome Sequencing Center for Infectious Disease"/>
            <person name="Wu L."/>
            <person name="Ma J."/>
        </authorList>
    </citation>
    <scope>NUCLEOTIDE SEQUENCE [LARGE SCALE GENOMIC DNA]</scope>
    <source>
        <strain evidence="2">KCTC 33849</strain>
    </source>
</reference>
<dbReference type="EMBL" id="JBHUMJ010000017">
    <property type="protein sequence ID" value="MFD2703794.1"/>
    <property type="molecule type" value="Genomic_DNA"/>
</dbReference>
<accession>A0ABW5SVJ2</accession>
<organism evidence="1 2">
    <name type="scientific">Paenibacillus shunpengii</name>
    <dbReference type="NCBI Taxonomy" id="2054424"/>
    <lineage>
        <taxon>Bacteria</taxon>
        <taxon>Bacillati</taxon>
        <taxon>Bacillota</taxon>
        <taxon>Bacilli</taxon>
        <taxon>Bacillales</taxon>
        <taxon>Paenibacillaceae</taxon>
        <taxon>Paenibacillus</taxon>
    </lineage>
</organism>
<gene>
    <name evidence="1" type="ORF">ACFSVM_25525</name>
</gene>
<sequence>MGVQAVAHIDGYRGDRMNIECKPHRGNVVEVIKVGNTVIQFCNDYIAEDKEDIQNILTRYQKAGWEIVKESANREKL</sequence>
<keyword evidence="2" id="KW-1185">Reference proteome</keyword>
<protein>
    <submittedName>
        <fullName evidence="1">Uncharacterized protein</fullName>
    </submittedName>
</protein>
<evidence type="ECO:0000313" key="2">
    <source>
        <dbReference type="Proteomes" id="UP001597540"/>
    </source>
</evidence>
<dbReference type="Proteomes" id="UP001597540">
    <property type="component" value="Unassembled WGS sequence"/>
</dbReference>
<comment type="caution">
    <text evidence="1">The sequence shown here is derived from an EMBL/GenBank/DDBJ whole genome shotgun (WGS) entry which is preliminary data.</text>
</comment>
<proteinExistence type="predicted"/>
<name>A0ABW5SVJ2_9BACL</name>